<sequence>MATYERKSPNVLLHSLCCRILQKSEAAEVFPQFQYAIRVVGSNFAPTVERDEFLVAEKIKKELVRQERERDAALFAELHRKLQSQGILHQRWAILYLLLGLAENPRRPTDKGFSSSTLFTQALAALPHSTPLEPTSTATSTSRPSSLPLAPPSNLPHSGSSCGRSGFHSITPQPSQGPTPTPESIYPGQIHPTPTDASHGLPRYGSLWSQGLIKTTSSTSCSHRQNSNQNVVHPDGITGDGEVSEFALVRDLIFVFQGIDGRCVHLDSAGKTYCVNSKTIVPSPLRGAVARLSELGWLHNRLRKFTEHRRLDSSTGLMCQSFCVALHQELKEYYRLLSVLRSQLQVEEDQGITVGHEEQLSMRRLLVWTYEPRLRLKTLAALVDHCQGCKGGALATAIHAYTLTGDPLMKRLSCRILSHVASPLHALLVHWITEGELDDPCQEFFVAANPAVRPERLWHDKYSLRKPMIPSFISTEQARQVLSIGKSINFLHHVCGDRTLETKSKNMLEEVGISSSNDGDWLLSAERVRSTYECTAKHLLHILSSRYQILEHLGALRRYLLLGQGDFIRHLMDLLKPELLRPATSLYQHDLTGILETAVRATNAQFDSTDILRRVDVRLFEVSEGDTGWDVFSLEYHVNGPIATVFTEESMKLYRRAFHFLWHAKRTEHALTDIWTNQMCNGRLLHSLPELFGVLHQCNILAAEMIHFVHQMQYYITFEVLECSWASLLHAVHQAGDLDHILAAHHDFLDAVISRCLLEKESWAMLTQLRTIFDQIVAFQGTQKALHQTALSELHRRLEYHRLVELRPEQGEWGVTAEEERQEMEKVQDFQKNFVPKNRSKLRVLKQAFQAIVQKFLVMLASSTDESLRFLSFRLDFNEHYVRLEPSLRRSLGSRPRSQHPTR</sequence>
<name>A0A8C4X2B2_EPTBU</name>
<dbReference type="GO" id="GO:0007020">
    <property type="term" value="P:microtubule nucleation"/>
    <property type="evidence" value="ECO:0007669"/>
    <property type="project" value="InterPro"/>
</dbReference>
<dbReference type="InterPro" id="IPR007259">
    <property type="entry name" value="GCP"/>
</dbReference>
<dbReference type="PANTHER" id="PTHR19302:SF14">
    <property type="entry name" value="GAMMA-TUBULIN COMPLEX COMPONENT 3"/>
    <property type="match status" value="1"/>
</dbReference>
<dbReference type="Proteomes" id="UP000694388">
    <property type="component" value="Unplaced"/>
</dbReference>
<protein>
    <submittedName>
        <fullName evidence="9">Tubulin gamma complex component 3</fullName>
    </submittedName>
</protein>
<dbReference type="GO" id="GO:0005813">
    <property type="term" value="C:centrosome"/>
    <property type="evidence" value="ECO:0007669"/>
    <property type="project" value="UniProtKB-SubCell"/>
</dbReference>
<dbReference type="PANTHER" id="PTHR19302">
    <property type="entry name" value="GAMMA TUBULIN COMPLEX PROTEIN"/>
    <property type="match status" value="1"/>
</dbReference>
<feature type="domain" description="Gamma tubulin complex component protein N-terminal" evidence="8">
    <location>
        <begin position="249"/>
        <end position="543"/>
    </location>
</feature>
<dbReference type="AlphaFoldDB" id="A0A8C4X2B2"/>
<dbReference type="Pfam" id="PF17681">
    <property type="entry name" value="GCP_N_terminal"/>
    <property type="match status" value="1"/>
</dbReference>
<keyword evidence="5" id="KW-0206">Cytoskeleton</keyword>
<feature type="region of interest" description="Disordered" evidence="6">
    <location>
        <begin position="127"/>
        <end position="201"/>
    </location>
</feature>
<dbReference type="GO" id="GO:0000930">
    <property type="term" value="C:gamma-tubulin complex"/>
    <property type="evidence" value="ECO:0007669"/>
    <property type="project" value="TreeGrafter"/>
</dbReference>
<evidence type="ECO:0000259" key="7">
    <source>
        <dbReference type="Pfam" id="PF04130"/>
    </source>
</evidence>
<evidence type="ECO:0000256" key="6">
    <source>
        <dbReference type="SAM" id="MobiDB-lite"/>
    </source>
</evidence>
<dbReference type="InterPro" id="IPR042241">
    <property type="entry name" value="GCP_C_sf"/>
</dbReference>
<evidence type="ECO:0000256" key="5">
    <source>
        <dbReference type="ARBA" id="ARBA00023212"/>
    </source>
</evidence>
<dbReference type="GO" id="GO:0051321">
    <property type="term" value="P:meiotic cell cycle"/>
    <property type="evidence" value="ECO:0007669"/>
    <property type="project" value="TreeGrafter"/>
</dbReference>
<organism evidence="9 10">
    <name type="scientific">Eptatretus burgeri</name>
    <name type="common">Inshore hagfish</name>
    <dbReference type="NCBI Taxonomy" id="7764"/>
    <lineage>
        <taxon>Eukaryota</taxon>
        <taxon>Metazoa</taxon>
        <taxon>Chordata</taxon>
        <taxon>Craniata</taxon>
        <taxon>Vertebrata</taxon>
        <taxon>Cyclostomata</taxon>
        <taxon>Myxini</taxon>
        <taxon>Myxiniformes</taxon>
        <taxon>Myxinidae</taxon>
        <taxon>Eptatretinae</taxon>
        <taxon>Eptatretus</taxon>
    </lineage>
</organism>
<dbReference type="GO" id="GO:0051225">
    <property type="term" value="P:spindle assembly"/>
    <property type="evidence" value="ECO:0007669"/>
    <property type="project" value="TreeGrafter"/>
</dbReference>
<evidence type="ECO:0000256" key="2">
    <source>
        <dbReference type="ARBA" id="ARBA00010337"/>
    </source>
</evidence>
<keyword evidence="3" id="KW-0963">Cytoplasm</keyword>
<dbReference type="Ensembl" id="ENSEBUT00000028134.1">
    <property type="protein sequence ID" value="ENSEBUP00000027558.1"/>
    <property type="gene ID" value="ENSEBUG00000016869.1"/>
</dbReference>
<dbReference type="InterPro" id="IPR041470">
    <property type="entry name" value="GCP_N"/>
</dbReference>
<evidence type="ECO:0000259" key="8">
    <source>
        <dbReference type="Pfam" id="PF17681"/>
    </source>
</evidence>
<reference evidence="9" key="1">
    <citation type="submission" date="2025-08" db="UniProtKB">
        <authorList>
            <consortium name="Ensembl"/>
        </authorList>
    </citation>
    <scope>IDENTIFICATION</scope>
</reference>
<feature type="compositionally biased region" description="Low complexity" evidence="6">
    <location>
        <begin position="134"/>
        <end position="148"/>
    </location>
</feature>
<comment type="subcellular location">
    <subcellularLocation>
        <location evidence="1">Cytoplasm</location>
        <location evidence="1">Cytoskeleton</location>
        <location evidence="1">Microtubule organizing center</location>
        <location evidence="1">Centrosome</location>
    </subcellularLocation>
</comment>
<comment type="similarity">
    <text evidence="2">Belongs to the TUBGCP family.</text>
</comment>
<dbReference type="GO" id="GO:0051011">
    <property type="term" value="F:microtubule minus-end binding"/>
    <property type="evidence" value="ECO:0007669"/>
    <property type="project" value="TreeGrafter"/>
</dbReference>
<keyword evidence="10" id="KW-1185">Reference proteome</keyword>
<dbReference type="Pfam" id="PF04130">
    <property type="entry name" value="GCP_C_terminal"/>
    <property type="match status" value="1"/>
</dbReference>
<dbReference type="GO" id="GO:0000278">
    <property type="term" value="P:mitotic cell cycle"/>
    <property type="evidence" value="ECO:0007669"/>
    <property type="project" value="TreeGrafter"/>
</dbReference>
<dbReference type="Gene3D" id="1.20.120.1900">
    <property type="entry name" value="Gamma-tubulin complex, C-terminal domain"/>
    <property type="match status" value="1"/>
</dbReference>
<evidence type="ECO:0000256" key="4">
    <source>
        <dbReference type="ARBA" id="ARBA00022701"/>
    </source>
</evidence>
<dbReference type="GO" id="GO:0043015">
    <property type="term" value="F:gamma-tubulin binding"/>
    <property type="evidence" value="ECO:0007669"/>
    <property type="project" value="InterPro"/>
</dbReference>
<keyword evidence="4" id="KW-0493">Microtubule</keyword>
<proteinExistence type="inferred from homology"/>
<dbReference type="GeneTree" id="ENSGT00940000157872"/>
<dbReference type="GO" id="GO:0003407">
    <property type="term" value="P:neural retina development"/>
    <property type="evidence" value="ECO:0007669"/>
    <property type="project" value="Ensembl"/>
</dbReference>
<dbReference type="InterPro" id="IPR040457">
    <property type="entry name" value="GCP_C"/>
</dbReference>
<dbReference type="GO" id="GO:0031122">
    <property type="term" value="P:cytoplasmic microtubule organization"/>
    <property type="evidence" value="ECO:0007669"/>
    <property type="project" value="TreeGrafter"/>
</dbReference>
<accession>A0A8C4X2B2</accession>
<dbReference type="GO" id="GO:0000922">
    <property type="term" value="C:spindle pole"/>
    <property type="evidence" value="ECO:0007669"/>
    <property type="project" value="InterPro"/>
</dbReference>
<evidence type="ECO:0000256" key="3">
    <source>
        <dbReference type="ARBA" id="ARBA00022490"/>
    </source>
</evidence>
<feature type="domain" description="Gamma tubulin complex component C-terminal" evidence="7">
    <location>
        <begin position="550"/>
        <end position="881"/>
    </location>
</feature>
<dbReference type="GO" id="GO:0005874">
    <property type="term" value="C:microtubule"/>
    <property type="evidence" value="ECO:0007669"/>
    <property type="project" value="UniProtKB-KW"/>
</dbReference>
<reference evidence="9" key="2">
    <citation type="submission" date="2025-09" db="UniProtKB">
        <authorList>
            <consortium name="Ensembl"/>
        </authorList>
    </citation>
    <scope>IDENTIFICATION</scope>
</reference>
<evidence type="ECO:0000313" key="10">
    <source>
        <dbReference type="Proteomes" id="UP000694388"/>
    </source>
</evidence>
<evidence type="ECO:0000256" key="1">
    <source>
        <dbReference type="ARBA" id="ARBA00004300"/>
    </source>
</evidence>
<evidence type="ECO:0000313" key="9">
    <source>
        <dbReference type="Ensembl" id="ENSEBUP00000027558.1"/>
    </source>
</evidence>